<organism evidence="1 2">
    <name type="scientific">Trifolium medium</name>
    <dbReference type="NCBI Taxonomy" id="97028"/>
    <lineage>
        <taxon>Eukaryota</taxon>
        <taxon>Viridiplantae</taxon>
        <taxon>Streptophyta</taxon>
        <taxon>Embryophyta</taxon>
        <taxon>Tracheophyta</taxon>
        <taxon>Spermatophyta</taxon>
        <taxon>Magnoliopsida</taxon>
        <taxon>eudicotyledons</taxon>
        <taxon>Gunneridae</taxon>
        <taxon>Pentapetalae</taxon>
        <taxon>rosids</taxon>
        <taxon>fabids</taxon>
        <taxon>Fabales</taxon>
        <taxon>Fabaceae</taxon>
        <taxon>Papilionoideae</taxon>
        <taxon>50 kb inversion clade</taxon>
        <taxon>NPAAA clade</taxon>
        <taxon>Hologalegina</taxon>
        <taxon>IRL clade</taxon>
        <taxon>Trifolieae</taxon>
        <taxon>Trifolium</taxon>
    </lineage>
</organism>
<reference evidence="1 2" key="1">
    <citation type="journal article" date="2018" name="Front. Plant Sci.">
        <title>Red Clover (Trifolium pratense) and Zigzag Clover (T. medium) - A Picture of Genomic Similarities and Differences.</title>
        <authorList>
            <person name="Dluhosova J."/>
            <person name="Istvanek J."/>
            <person name="Nedelnik J."/>
            <person name="Repkova J."/>
        </authorList>
    </citation>
    <scope>NUCLEOTIDE SEQUENCE [LARGE SCALE GENOMIC DNA]</scope>
    <source>
        <strain evidence="2">cv. 10/8</strain>
        <tissue evidence="1">Leaf</tissue>
    </source>
</reference>
<dbReference type="AlphaFoldDB" id="A0A392VI42"/>
<protein>
    <submittedName>
        <fullName evidence="1">Uncharacterized protein</fullName>
    </submittedName>
</protein>
<dbReference type="EMBL" id="LXQA011169709">
    <property type="protein sequence ID" value="MCI87577.1"/>
    <property type="molecule type" value="Genomic_DNA"/>
</dbReference>
<keyword evidence="2" id="KW-1185">Reference proteome</keyword>
<accession>A0A392VI42</accession>
<evidence type="ECO:0000313" key="2">
    <source>
        <dbReference type="Proteomes" id="UP000265520"/>
    </source>
</evidence>
<feature type="non-terminal residue" evidence="1">
    <location>
        <position position="1"/>
    </location>
</feature>
<comment type="caution">
    <text evidence="1">The sequence shown here is derived from an EMBL/GenBank/DDBJ whole genome shotgun (WGS) entry which is preliminary data.</text>
</comment>
<proteinExistence type="predicted"/>
<name>A0A392VI42_9FABA</name>
<evidence type="ECO:0000313" key="1">
    <source>
        <dbReference type="EMBL" id="MCI87577.1"/>
    </source>
</evidence>
<sequence length="46" mass="4699">LMVPVCGIVPGSRPVTSGLLPVAFGLPLAVPRTLPCASLRVILFVA</sequence>
<dbReference type="Proteomes" id="UP000265520">
    <property type="component" value="Unassembled WGS sequence"/>
</dbReference>